<dbReference type="InterPro" id="IPR012674">
    <property type="entry name" value="Calycin"/>
</dbReference>
<organism evidence="2">
    <name type="scientific">Ixodes ricinus</name>
    <name type="common">Common tick</name>
    <name type="synonym">Acarus ricinus</name>
    <dbReference type="NCBI Taxonomy" id="34613"/>
    <lineage>
        <taxon>Eukaryota</taxon>
        <taxon>Metazoa</taxon>
        <taxon>Ecdysozoa</taxon>
        <taxon>Arthropoda</taxon>
        <taxon>Chelicerata</taxon>
        <taxon>Arachnida</taxon>
        <taxon>Acari</taxon>
        <taxon>Parasitiformes</taxon>
        <taxon>Ixodida</taxon>
        <taxon>Ixodoidea</taxon>
        <taxon>Ixodidae</taxon>
        <taxon>Ixodinae</taxon>
        <taxon>Ixodes</taxon>
    </lineage>
</organism>
<feature type="signal peptide" evidence="1">
    <location>
        <begin position="1"/>
        <end position="18"/>
    </location>
</feature>
<proteinExistence type="predicted"/>
<accession>A0A6B0V3P4</accession>
<dbReference type="AlphaFoldDB" id="A0A6B0V3P4"/>
<protein>
    <submittedName>
        <fullName evidence="2">Putative salivary lipocalin</fullName>
    </submittedName>
</protein>
<name>A0A6B0V3P4_IXORI</name>
<dbReference type="Gene3D" id="2.40.128.20">
    <property type="match status" value="1"/>
</dbReference>
<evidence type="ECO:0000313" key="2">
    <source>
        <dbReference type="EMBL" id="MXU96870.1"/>
    </source>
</evidence>
<dbReference type="InterPro" id="IPR002970">
    <property type="entry name" value="Tick_his-bd"/>
</dbReference>
<dbReference type="GO" id="GO:0030682">
    <property type="term" value="P:symbiont-mediated perturbation of host defenses"/>
    <property type="evidence" value="ECO:0007669"/>
    <property type="project" value="InterPro"/>
</dbReference>
<reference evidence="2" key="1">
    <citation type="submission" date="2019-12" db="EMBL/GenBank/DDBJ databases">
        <title>An insight into the sialome of adult female Ixodes ricinus ticks feeding for 6 days.</title>
        <authorList>
            <person name="Perner J."/>
            <person name="Ribeiro J.M.C."/>
        </authorList>
    </citation>
    <scope>NUCLEOTIDE SEQUENCE</scope>
    <source>
        <strain evidence="2">Semi-engorged</strain>
        <tissue evidence="2">Salivary glands</tissue>
    </source>
</reference>
<keyword evidence="1" id="KW-0732">Signal</keyword>
<sequence length="233" mass="26836">MLLLTALALGSFVTESVAGTTLEPLPVFNYPEIIPALQSHQNAWEFVTSNETLVMRYRNFNTDEKGLNNRICVTVNKIQQDDLKHTVLHRITSYDKSGQKTFSFNKSYTVVPSTGYSTRNVMKTRVLNDTFYYTFVFADKDCAVVRKHNWSNETFKACELWMFQKALKKAKPCCDFLFDLLCSREYKQIMYEPRDCESSKTKMKHNSNKTPGNPSASVWIAIVMLLVASFRMI</sequence>
<evidence type="ECO:0000256" key="1">
    <source>
        <dbReference type="SAM" id="SignalP"/>
    </source>
</evidence>
<dbReference type="GO" id="GO:0043176">
    <property type="term" value="F:amine binding"/>
    <property type="evidence" value="ECO:0007669"/>
    <property type="project" value="InterPro"/>
</dbReference>
<dbReference type="Pfam" id="PF02098">
    <property type="entry name" value="His_binding"/>
    <property type="match status" value="1"/>
</dbReference>
<dbReference type="SUPFAM" id="SSF50814">
    <property type="entry name" value="Lipocalins"/>
    <property type="match status" value="1"/>
</dbReference>
<feature type="chain" id="PRO_5025541786" evidence="1">
    <location>
        <begin position="19"/>
        <end position="233"/>
    </location>
</feature>
<dbReference type="EMBL" id="GIFC01014787">
    <property type="protein sequence ID" value="MXU96870.1"/>
    <property type="molecule type" value="Transcribed_RNA"/>
</dbReference>